<dbReference type="PANTHER" id="PTHR36167:SF3">
    <property type="entry name" value="C2H2 FINGER DOMAIN TRANSCRIPTION FACTOR (EUROFUNG)-RELATED"/>
    <property type="match status" value="1"/>
</dbReference>
<name>A0A7C8M3A9_9PLEO</name>
<dbReference type="GO" id="GO:0006355">
    <property type="term" value="P:regulation of DNA-templated transcription"/>
    <property type="evidence" value="ECO:0007669"/>
    <property type="project" value="InterPro"/>
</dbReference>
<dbReference type="Proteomes" id="UP000481861">
    <property type="component" value="Unassembled WGS sequence"/>
</dbReference>
<gene>
    <name evidence="2" type="ORF">BDV95DRAFT_598219</name>
</gene>
<dbReference type="AlphaFoldDB" id="A0A7C8M3A9"/>
<reference evidence="2 3" key="1">
    <citation type="submission" date="2020-01" db="EMBL/GenBank/DDBJ databases">
        <authorList>
            <consortium name="DOE Joint Genome Institute"/>
            <person name="Haridas S."/>
            <person name="Albert R."/>
            <person name="Binder M."/>
            <person name="Bloem J."/>
            <person name="Labutti K."/>
            <person name="Salamov A."/>
            <person name="Andreopoulos B."/>
            <person name="Baker S.E."/>
            <person name="Barry K."/>
            <person name="Bills G."/>
            <person name="Bluhm B.H."/>
            <person name="Cannon C."/>
            <person name="Castanera R."/>
            <person name="Culley D.E."/>
            <person name="Daum C."/>
            <person name="Ezra D."/>
            <person name="Gonzalez J.B."/>
            <person name="Henrissat B."/>
            <person name="Kuo A."/>
            <person name="Liang C."/>
            <person name="Lipzen A."/>
            <person name="Lutzoni F."/>
            <person name="Magnuson J."/>
            <person name="Mondo S."/>
            <person name="Nolan M."/>
            <person name="Ohm R."/>
            <person name="Pangilinan J."/>
            <person name="Park H.-J.H."/>
            <person name="Ramirez L."/>
            <person name="Alfaro M."/>
            <person name="Sun H."/>
            <person name="Tritt A."/>
            <person name="Yoshinaga Y."/>
            <person name="Zwiers L.-H.L."/>
            <person name="Turgeon B.G."/>
            <person name="Goodwin S.B."/>
            <person name="Spatafora J.W."/>
            <person name="Crous P.W."/>
            <person name="Grigoriev I.V."/>
        </authorList>
    </citation>
    <scope>NUCLEOTIDE SEQUENCE [LARGE SCALE GENOMIC DNA]</scope>
    <source>
        <strain evidence="2 3">CBS 611.86</strain>
    </source>
</reference>
<dbReference type="InterPro" id="IPR039327">
    <property type="entry name" value="CON7-like"/>
</dbReference>
<dbReference type="PANTHER" id="PTHR36167">
    <property type="entry name" value="C2H2 FINGER DOMAIN TRANSCRIPTION FACTOR (EUROFUNG)-RELATED"/>
    <property type="match status" value="1"/>
</dbReference>
<accession>A0A7C8M3A9</accession>
<comment type="caution">
    <text evidence="2">The sequence shown here is derived from an EMBL/GenBank/DDBJ whole genome shotgun (WGS) entry which is preliminary data.</text>
</comment>
<proteinExistence type="predicted"/>
<keyword evidence="3" id="KW-1185">Reference proteome</keyword>
<dbReference type="OrthoDB" id="5431013at2759"/>
<dbReference type="InterPro" id="IPR031348">
    <property type="entry name" value="PigL_N"/>
</dbReference>
<sequence length="297" mass="32028">MAEPIGLVASIITIAGVAYQSSKLLYEFIEDFRNASQSLNDLHTDLSTVQQLLHSLTENLENTNDADLSDGFRICLQDLKPSVEACSKACIGFRTKVSKITSHSTEGHVSWRDKARLQFEEKGIMAFKYRLESHKSTINIALSLMILKSSDENRQAVEDLEKNITTAVIGISGQIQGLEMSLSISEVKKGATYNTAVTEALKEHELALKQCLRVCTSAVDAAPTSAGDTVKHLKAYDFAKQMVAGTIGNAEERAQPITVGVASASGNSHQAMVQNVGENAVAALMSNFFSTPAASKS</sequence>
<evidence type="ECO:0000313" key="3">
    <source>
        <dbReference type="Proteomes" id="UP000481861"/>
    </source>
</evidence>
<dbReference type="Pfam" id="PF17111">
    <property type="entry name" value="PigL_N"/>
    <property type="match status" value="1"/>
</dbReference>
<dbReference type="EMBL" id="JAADJZ010000024">
    <property type="protein sequence ID" value="KAF2867078.1"/>
    <property type="molecule type" value="Genomic_DNA"/>
</dbReference>
<evidence type="ECO:0000259" key="1">
    <source>
        <dbReference type="Pfam" id="PF17111"/>
    </source>
</evidence>
<evidence type="ECO:0000313" key="2">
    <source>
        <dbReference type="EMBL" id="KAF2867078.1"/>
    </source>
</evidence>
<organism evidence="2 3">
    <name type="scientific">Massariosphaeria phaeospora</name>
    <dbReference type="NCBI Taxonomy" id="100035"/>
    <lineage>
        <taxon>Eukaryota</taxon>
        <taxon>Fungi</taxon>
        <taxon>Dikarya</taxon>
        <taxon>Ascomycota</taxon>
        <taxon>Pezizomycotina</taxon>
        <taxon>Dothideomycetes</taxon>
        <taxon>Pleosporomycetidae</taxon>
        <taxon>Pleosporales</taxon>
        <taxon>Pleosporales incertae sedis</taxon>
        <taxon>Massariosphaeria</taxon>
    </lineage>
</organism>
<protein>
    <recommendedName>
        <fullName evidence="1">Azaphilone pigments biosynthesis cluster protein L N-terminal domain-containing protein</fullName>
    </recommendedName>
</protein>
<feature type="domain" description="Azaphilone pigments biosynthesis cluster protein L N-terminal" evidence="1">
    <location>
        <begin position="2"/>
        <end position="216"/>
    </location>
</feature>